<accession>A0A6P7LCY1</accession>
<dbReference type="PANTHER" id="PTHR23277:SF106">
    <property type="entry name" value="NECTIN-1 ISOFORM X1-RELATED"/>
    <property type="match status" value="1"/>
</dbReference>
<reference evidence="15 16" key="1">
    <citation type="submission" date="2025-04" db="UniProtKB">
        <authorList>
            <consortium name="RefSeq"/>
        </authorList>
    </citation>
    <scope>IDENTIFICATION</scope>
</reference>
<dbReference type="Pfam" id="PF13927">
    <property type="entry name" value="Ig_3"/>
    <property type="match status" value="1"/>
</dbReference>
<dbReference type="InterPro" id="IPR013162">
    <property type="entry name" value="CD80_C2-set"/>
</dbReference>
<keyword evidence="3 11" id="KW-0812">Transmembrane</keyword>
<dbReference type="GO" id="GO:0007156">
    <property type="term" value="P:homophilic cell adhesion via plasma membrane adhesion molecules"/>
    <property type="evidence" value="ECO:0007669"/>
    <property type="project" value="TreeGrafter"/>
</dbReference>
<feature type="domain" description="Ig-like" evidence="13">
    <location>
        <begin position="141"/>
        <end position="236"/>
    </location>
</feature>
<evidence type="ECO:0000313" key="15">
    <source>
        <dbReference type="RefSeq" id="XP_028992257.1"/>
    </source>
</evidence>
<feature type="transmembrane region" description="Helical" evidence="11">
    <location>
        <begin position="330"/>
        <end position="350"/>
    </location>
</feature>
<dbReference type="InterPro" id="IPR003599">
    <property type="entry name" value="Ig_sub"/>
</dbReference>
<evidence type="ECO:0000259" key="13">
    <source>
        <dbReference type="PROSITE" id="PS50835"/>
    </source>
</evidence>
<sequence>MSGFSPGRLFLLLLLLLLLNLIWTVEAVRVVGGNVSVVLGESATLPCNLLDTTETLTQISWQRMTKGKPENVNFITILADKTHIFSAADYRFKNIGNFTKYDGTLQLSDATLLDEGSYSCIFTLFPSGNFRTDVTLNLLVPPVVTVKDDAPLLGGEEASLATCTAAGSRPPAEVKWIMGSLEGSVRSTTTSTLHDNGTTTTVSSLLGVPTRDVNQRLVRCVVTSAALTQAKSLPFTLQVFFSPTTVNVTKRSDNSLECMTEANPAASFTWSRADKSWPQSGVTVVGPTLQLVRNTDGVDGLYQCEASNQYGRSHGYLYVHVTSGSRTICWVIFSLLLVLSAIGHAAWYYLFIFRPKQSREDSTHAGRQPVPTEDEEAETPVRVVGGNVSVVLGESATLPCNLLDTTDTLTQISWQKKTKGKPVDGNFVTILADKTHIFNDADYRFKNIGNFTKYDGTLQLSDATLLDEGSYLCIFTLFPSGNFRTDVTLNLLVPPVVTVKDDAPLLGGEEASLATCTAAGSRPPAEVKWIMGSLEGSVRSTTTSTLHDNGTTTTVSSLLGVPTRDVNQRLVRCVVTSAALTQAKSLPFTLQVFFSPTTVNITKRSDNSFECMTEANPAASFTWSRADKSWPQSGVTVVGPTLQFVRNTAGVDGLYQCEASNLYGRRHGYLYVHVTSGSCTVCWVLFSLLLVQFAIGLAAWYYLFIFRPKQREESTPAGMQPVHTAEDQPETPI</sequence>
<keyword evidence="7 11" id="KW-1133">Transmembrane helix</keyword>
<keyword evidence="8 11" id="KW-0472">Membrane</keyword>
<evidence type="ECO:0000256" key="1">
    <source>
        <dbReference type="ARBA" id="ARBA00004167"/>
    </source>
</evidence>
<feature type="signal peptide" evidence="12">
    <location>
        <begin position="1"/>
        <end position="27"/>
    </location>
</feature>
<evidence type="ECO:0000256" key="11">
    <source>
        <dbReference type="SAM" id="Phobius"/>
    </source>
</evidence>
<feature type="domain" description="Ig-like" evidence="13">
    <location>
        <begin position="26"/>
        <end position="137"/>
    </location>
</feature>
<keyword evidence="4 12" id="KW-0732">Signal</keyword>
<feature type="transmembrane region" description="Helical" evidence="11">
    <location>
        <begin position="670"/>
        <end position="703"/>
    </location>
</feature>
<organism evidence="14 15">
    <name type="scientific">Betta splendens</name>
    <name type="common">Siamese fighting fish</name>
    <dbReference type="NCBI Taxonomy" id="158456"/>
    <lineage>
        <taxon>Eukaryota</taxon>
        <taxon>Metazoa</taxon>
        <taxon>Chordata</taxon>
        <taxon>Craniata</taxon>
        <taxon>Vertebrata</taxon>
        <taxon>Euteleostomi</taxon>
        <taxon>Actinopterygii</taxon>
        <taxon>Neopterygii</taxon>
        <taxon>Teleostei</taxon>
        <taxon>Neoteleostei</taxon>
        <taxon>Acanthomorphata</taxon>
        <taxon>Anabantaria</taxon>
        <taxon>Anabantiformes</taxon>
        <taxon>Anabantoidei</taxon>
        <taxon>Osphronemidae</taxon>
        <taxon>Betta</taxon>
    </lineage>
</organism>
<dbReference type="AlphaFoldDB" id="A0A6P7LCY1"/>
<evidence type="ECO:0000256" key="2">
    <source>
        <dbReference type="ARBA" id="ARBA00007810"/>
    </source>
</evidence>
<evidence type="ECO:0000256" key="9">
    <source>
        <dbReference type="ARBA" id="ARBA00023157"/>
    </source>
</evidence>
<evidence type="ECO:0000313" key="14">
    <source>
        <dbReference type="Proteomes" id="UP000515150"/>
    </source>
</evidence>
<dbReference type="SMART" id="SM00408">
    <property type="entry name" value="IGc2"/>
    <property type="match status" value="4"/>
</dbReference>
<keyword evidence="14" id="KW-1185">Reference proteome</keyword>
<keyword evidence="9" id="KW-1015">Disulfide bond</keyword>
<keyword evidence="10" id="KW-0325">Glycoprotein</keyword>
<dbReference type="SMART" id="SM00409">
    <property type="entry name" value="IG"/>
    <property type="match status" value="4"/>
</dbReference>
<dbReference type="InterPro" id="IPR013106">
    <property type="entry name" value="Ig_V-set"/>
</dbReference>
<keyword evidence="6" id="KW-0130">Cell adhesion</keyword>
<dbReference type="InterPro" id="IPR013783">
    <property type="entry name" value="Ig-like_fold"/>
</dbReference>
<feature type="chain" id="PRO_5044651552" evidence="12">
    <location>
        <begin position="28"/>
        <end position="733"/>
    </location>
</feature>
<evidence type="ECO:0000256" key="12">
    <source>
        <dbReference type="SAM" id="SignalP"/>
    </source>
</evidence>
<dbReference type="PROSITE" id="PS50835">
    <property type="entry name" value="IG_LIKE"/>
    <property type="match status" value="6"/>
</dbReference>
<feature type="domain" description="Ig-like" evidence="13">
    <location>
        <begin position="494"/>
        <end position="589"/>
    </location>
</feature>
<dbReference type="InterPro" id="IPR007110">
    <property type="entry name" value="Ig-like_dom"/>
</dbReference>
<feature type="domain" description="Ig-like" evidence="13">
    <location>
        <begin position="596"/>
        <end position="675"/>
    </location>
</feature>
<dbReference type="OrthoDB" id="10006996at2759"/>
<evidence type="ECO:0000256" key="10">
    <source>
        <dbReference type="ARBA" id="ARBA00023180"/>
    </source>
</evidence>
<evidence type="ECO:0000256" key="8">
    <source>
        <dbReference type="ARBA" id="ARBA00023136"/>
    </source>
</evidence>
<dbReference type="RefSeq" id="XP_028992257.1">
    <property type="nucleotide sequence ID" value="XM_029136424.3"/>
</dbReference>
<comment type="subcellular location">
    <subcellularLocation>
        <location evidence="1">Membrane</location>
        <topology evidence="1">Single-pass membrane protein</topology>
    </subcellularLocation>
</comment>
<evidence type="ECO:0000256" key="7">
    <source>
        <dbReference type="ARBA" id="ARBA00022989"/>
    </source>
</evidence>
<dbReference type="Gene3D" id="2.60.40.10">
    <property type="entry name" value="Immunoglobulins"/>
    <property type="match status" value="6"/>
</dbReference>
<keyword evidence="5" id="KW-0677">Repeat</keyword>
<proteinExistence type="inferred from homology"/>
<dbReference type="Pfam" id="PF08205">
    <property type="entry name" value="C2-set_2"/>
    <property type="match status" value="2"/>
</dbReference>
<dbReference type="GO" id="GO:0007157">
    <property type="term" value="P:heterophilic cell-cell adhesion via plasma membrane cell adhesion molecules"/>
    <property type="evidence" value="ECO:0007669"/>
    <property type="project" value="TreeGrafter"/>
</dbReference>
<dbReference type="GO" id="GO:0005912">
    <property type="term" value="C:adherens junction"/>
    <property type="evidence" value="ECO:0007669"/>
    <property type="project" value="TreeGrafter"/>
</dbReference>
<evidence type="ECO:0000313" key="16">
    <source>
        <dbReference type="RefSeq" id="XP_055361070.1"/>
    </source>
</evidence>
<dbReference type="RefSeq" id="XP_055361070.1">
    <property type="nucleotide sequence ID" value="XM_055505095.1"/>
</dbReference>
<evidence type="ECO:0000256" key="4">
    <source>
        <dbReference type="ARBA" id="ARBA00022729"/>
    </source>
</evidence>
<comment type="similarity">
    <text evidence="2">Belongs to the nectin family.</text>
</comment>
<evidence type="ECO:0000256" key="6">
    <source>
        <dbReference type="ARBA" id="ARBA00022889"/>
    </source>
</evidence>
<gene>
    <name evidence="15 16" type="primary">LOC114847079</name>
</gene>
<dbReference type="InterPro" id="IPR036179">
    <property type="entry name" value="Ig-like_dom_sf"/>
</dbReference>
<name>A0A6P7LCY1_BETSP</name>
<evidence type="ECO:0000256" key="3">
    <source>
        <dbReference type="ARBA" id="ARBA00022692"/>
    </source>
</evidence>
<dbReference type="GO" id="GO:0016020">
    <property type="term" value="C:membrane"/>
    <property type="evidence" value="ECO:0007669"/>
    <property type="project" value="UniProtKB-SubCell"/>
</dbReference>
<evidence type="ECO:0000256" key="5">
    <source>
        <dbReference type="ARBA" id="ARBA00022737"/>
    </source>
</evidence>
<dbReference type="SMART" id="SM00406">
    <property type="entry name" value="IGv"/>
    <property type="match status" value="2"/>
</dbReference>
<dbReference type="InterPro" id="IPR051427">
    <property type="entry name" value="Nectin/Nectin-like"/>
</dbReference>
<dbReference type="InterPro" id="IPR003598">
    <property type="entry name" value="Ig_sub2"/>
</dbReference>
<dbReference type="PANTHER" id="PTHR23277">
    <property type="entry name" value="NECTIN-RELATED"/>
    <property type="match status" value="1"/>
</dbReference>
<dbReference type="KEGG" id="bspl:114847079"/>
<dbReference type="Pfam" id="PF07686">
    <property type="entry name" value="V-set"/>
    <property type="match status" value="2"/>
</dbReference>
<dbReference type="Proteomes" id="UP000515150">
    <property type="component" value="Chromosome 21"/>
</dbReference>
<feature type="domain" description="Ig-like" evidence="13">
    <location>
        <begin position="371"/>
        <end position="490"/>
    </location>
</feature>
<feature type="domain" description="Ig-like" evidence="13">
    <location>
        <begin position="243"/>
        <end position="322"/>
    </location>
</feature>
<protein>
    <submittedName>
        <fullName evidence="15 16">Uncharacterized protein LOC114847079 isoform X1</fullName>
    </submittedName>
</protein>
<dbReference type="SUPFAM" id="SSF48726">
    <property type="entry name" value="Immunoglobulin"/>
    <property type="match status" value="6"/>
</dbReference>
<dbReference type="GeneID" id="114847079"/>